<feature type="domain" description="Metallo-beta-lactamase" evidence="7">
    <location>
        <begin position="545"/>
        <end position="741"/>
    </location>
</feature>
<dbReference type="SMART" id="SM00849">
    <property type="entry name" value="Lactamase_B"/>
    <property type="match status" value="1"/>
</dbReference>
<keyword evidence="9" id="KW-1185">Reference proteome</keyword>
<feature type="transmembrane region" description="Helical" evidence="6">
    <location>
        <begin position="46"/>
        <end position="62"/>
    </location>
</feature>
<proteinExistence type="predicted"/>
<dbReference type="SUPFAM" id="SSF56281">
    <property type="entry name" value="Metallo-hydrolase/oxidoreductase"/>
    <property type="match status" value="1"/>
</dbReference>
<feature type="transmembrane region" description="Helical" evidence="6">
    <location>
        <begin position="510"/>
        <end position="529"/>
    </location>
</feature>
<feature type="transmembrane region" description="Helical" evidence="6">
    <location>
        <begin position="23"/>
        <end position="39"/>
    </location>
</feature>
<sequence length="787" mass="84918">MALITLSLAWVTGVWLGSMVTPSFWWLLAAVLPGILILLRKWRRAGFIIGLAVLLLTGGAYSNQSGLEPDDAGHISWYTGGAYNIEGTVSRMPEAKEKSQALRLTDLVIQTDSNRQWVTGAMLVYVPPFPEFVYGDRITVFGRLSEPPIFETFDWSAYLVRDEVYATVLYPEVTAVDPGHGNSLLAGIYNLRQALADGMESVLPEPQASLAQGLTLGIRSGIPDDVRQNFADSGTAHLLAISGLHLGIIAGAILLVTRGLLGRRGYWYVWLAMAGIWGFVILSGLAPPVVRGAVMASVFLLAELFGRQKSALPALCLTAAVMTAANPQLLWSASFQMTFGAMAGLIFLLPPLEHLVRQLAARFPGTGSRFYGMVYYPAAGLAVTTAAIAGVAPLIAYYFGGVSMTGGIATLAAMPVVPLVIFGGLATGAVALASNLLAVPLAGITWLGLTYLLNVARVFSQPSVPGFGDFDALFIWGFYAVMALAAWQFNRWYRQQGEAERPKKANGFNWKMAVPSVILAAVLVSAGLFTPADERLRVVFLDVGQGDAVYIRTPAGQDILIDGGPSPQRLVQELGRQMPFWNRTIELVVTTHADADHLTGLLEALKRYKVNQVVHSGAAGDTQLYEEWAGLITELDIPYDQVGAGQRIRLAGNLEFEVLNPFNGTTGDTNEASLVLSLTYDEVSFLFTADLPAEIERELIYRRLLPDITVLKVAHHGSAGSTSNAFLTVSRPELAVIQVGKNSYGHPAADVITSLESWVVPDGVYRTDLSGTIAMVTDGRTIWLEQN</sequence>
<evidence type="ECO:0000313" key="8">
    <source>
        <dbReference type="EMBL" id="WWX24584.1"/>
    </source>
</evidence>
<name>A0ABZ2J5R9_9CHLR</name>
<dbReference type="InterPro" id="IPR025405">
    <property type="entry name" value="DUF4131"/>
</dbReference>
<protein>
    <submittedName>
        <fullName evidence="8">DNA internalization-related competence protein ComEC/Rec2</fullName>
    </submittedName>
</protein>
<dbReference type="InterPro" id="IPR004477">
    <property type="entry name" value="ComEC_N"/>
</dbReference>
<evidence type="ECO:0000256" key="5">
    <source>
        <dbReference type="ARBA" id="ARBA00023136"/>
    </source>
</evidence>
<evidence type="ECO:0000313" key="9">
    <source>
        <dbReference type="Proteomes" id="UP001375370"/>
    </source>
</evidence>
<evidence type="ECO:0000256" key="2">
    <source>
        <dbReference type="ARBA" id="ARBA00022475"/>
    </source>
</evidence>
<feature type="transmembrane region" description="Helical" evidence="6">
    <location>
        <begin position="265"/>
        <end position="282"/>
    </location>
</feature>
<dbReference type="Pfam" id="PF13567">
    <property type="entry name" value="DUF4131"/>
    <property type="match status" value="1"/>
</dbReference>
<dbReference type="InterPro" id="IPR001279">
    <property type="entry name" value="Metallo-B-lactamas"/>
</dbReference>
<dbReference type="PANTHER" id="PTHR30619">
    <property type="entry name" value="DNA INTERNALIZATION/COMPETENCE PROTEIN COMEC/REC2"/>
    <property type="match status" value="1"/>
</dbReference>
<dbReference type="PANTHER" id="PTHR30619:SF7">
    <property type="entry name" value="BETA-LACTAMASE DOMAIN PROTEIN"/>
    <property type="match status" value="1"/>
</dbReference>
<dbReference type="InterPro" id="IPR052159">
    <property type="entry name" value="Competence_DNA_uptake"/>
</dbReference>
<dbReference type="Gene3D" id="3.60.15.10">
    <property type="entry name" value="Ribonuclease Z/Hydroxyacylglutathione hydrolase-like"/>
    <property type="match status" value="1"/>
</dbReference>
<dbReference type="RefSeq" id="WP_338736695.1">
    <property type="nucleotide sequence ID" value="NZ_CP146612.1"/>
</dbReference>
<keyword evidence="4 6" id="KW-1133">Transmembrane helix</keyword>
<dbReference type="Pfam" id="PF03772">
    <property type="entry name" value="Competence"/>
    <property type="match status" value="1"/>
</dbReference>
<dbReference type="EMBL" id="CP146612">
    <property type="protein sequence ID" value="WWX24584.1"/>
    <property type="molecule type" value="Genomic_DNA"/>
</dbReference>
<dbReference type="Pfam" id="PF00753">
    <property type="entry name" value="Lactamase_B"/>
    <property type="match status" value="1"/>
</dbReference>
<reference evidence="8 9" key="1">
    <citation type="submission" date="2024-03" db="EMBL/GenBank/DDBJ databases">
        <title>A Dehalogenimonas Isolated from Estuarine Sediments Dihaloeliminates Chlorinated Alkanes.</title>
        <authorList>
            <person name="Yang Y."/>
            <person name="Wang H."/>
        </authorList>
    </citation>
    <scope>NUCLEOTIDE SEQUENCE [LARGE SCALE GENOMIC DNA]</scope>
    <source>
        <strain evidence="8 9">W</strain>
    </source>
</reference>
<evidence type="ECO:0000256" key="3">
    <source>
        <dbReference type="ARBA" id="ARBA00022692"/>
    </source>
</evidence>
<dbReference type="InterPro" id="IPR004797">
    <property type="entry name" value="Competence_ComEC/Rec2"/>
</dbReference>
<feature type="transmembrane region" description="Helical" evidence="6">
    <location>
        <begin position="335"/>
        <end position="352"/>
    </location>
</feature>
<dbReference type="NCBIfam" id="TIGR00361">
    <property type="entry name" value="ComEC_Rec2"/>
    <property type="match status" value="1"/>
</dbReference>
<feature type="transmembrane region" description="Helical" evidence="6">
    <location>
        <begin position="373"/>
        <end position="399"/>
    </location>
</feature>
<evidence type="ECO:0000256" key="6">
    <source>
        <dbReference type="SAM" id="Phobius"/>
    </source>
</evidence>
<evidence type="ECO:0000256" key="1">
    <source>
        <dbReference type="ARBA" id="ARBA00004651"/>
    </source>
</evidence>
<organism evidence="8 9">
    <name type="scientific">Candidatus Dehalogenimonas loeffleri</name>
    <dbReference type="NCBI Taxonomy" id="3127115"/>
    <lineage>
        <taxon>Bacteria</taxon>
        <taxon>Bacillati</taxon>
        <taxon>Chloroflexota</taxon>
        <taxon>Dehalococcoidia</taxon>
        <taxon>Dehalococcoidales</taxon>
        <taxon>Dehalococcoidaceae</taxon>
        <taxon>Dehalogenimonas</taxon>
    </lineage>
</organism>
<keyword evidence="5 6" id="KW-0472">Membrane</keyword>
<accession>A0ABZ2J5R9</accession>
<gene>
    <name evidence="8" type="ORF">V8247_04750</name>
</gene>
<dbReference type="NCBIfam" id="TIGR00360">
    <property type="entry name" value="ComEC_N-term"/>
    <property type="match status" value="1"/>
</dbReference>
<dbReference type="Proteomes" id="UP001375370">
    <property type="component" value="Chromosome"/>
</dbReference>
<keyword evidence="2" id="KW-1003">Cell membrane</keyword>
<feature type="transmembrane region" description="Helical" evidence="6">
    <location>
        <begin position="236"/>
        <end position="256"/>
    </location>
</feature>
<feature type="transmembrane region" description="Helical" evidence="6">
    <location>
        <begin position="473"/>
        <end position="489"/>
    </location>
</feature>
<keyword evidence="3 6" id="KW-0812">Transmembrane</keyword>
<comment type="subcellular location">
    <subcellularLocation>
        <location evidence="1">Cell membrane</location>
        <topology evidence="1">Multi-pass membrane protein</topology>
    </subcellularLocation>
</comment>
<dbReference type="CDD" id="cd07731">
    <property type="entry name" value="ComA-like_MBL-fold"/>
    <property type="match status" value="1"/>
</dbReference>
<dbReference type="InterPro" id="IPR036866">
    <property type="entry name" value="RibonucZ/Hydroxyglut_hydro"/>
</dbReference>
<evidence type="ECO:0000256" key="4">
    <source>
        <dbReference type="ARBA" id="ARBA00022989"/>
    </source>
</evidence>
<evidence type="ECO:0000259" key="7">
    <source>
        <dbReference type="SMART" id="SM00849"/>
    </source>
</evidence>
<feature type="transmembrane region" description="Helical" evidence="6">
    <location>
        <begin position="432"/>
        <end position="453"/>
    </location>
</feature>
<dbReference type="InterPro" id="IPR035681">
    <property type="entry name" value="ComA-like_MBL"/>
</dbReference>
<feature type="transmembrane region" description="Helical" evidence="6">
    <location>
        <begin position="405"/>
        <end position="425"/>
    </location>
</feature>